<evidence type="ECO:0000259" key="4">
    <source>
        <dbReference type="Pfam" id="PF26607"/>
    </source>
</evidence>
<evidence type="ECO:0000256" key="1">
    <source>
        <dbReference type="ARBA" id="ARBA00022737"/>
    </source>
</evidence>
<reference evidence="7" key="1">
    <citation type="submission" date="2018-12" db="EMBL/GenBank/DDBJ databases">
        <title>Tengunoibacter tsumagoiensis gen. nov., sp. nov., Dictyobacter kobayashii sp. nov., D. alpinus sp. nov., and D. joshuensis sp. nov. and description of Dictyobacteraceae fam. nov. within the order Ktedonobacterales isolated from Tengu-no-mugimeshi.</title>
        <authorList>
            <person name="Wang C.M."/>
            <person name="Zheng Y."/>
            <person name="Sakai Y."/>
            <person name="Toyoda A."/>
            <person name="Minakuchi Y."/>
            <person name="Abe K."/>
            <person name="Yokota A."/>
            <person name="Yabe S."/>
        </authorList>
    </citation>
    <scope>NUCLEOTIDE SEQUENCE [LARGE SCALE GENOMIC DNA]</scope>
    <source>
        <strain evidence="7">S-27</strain>
    </source>
</reference>
<evidence type="ECO:0000259" key="3">
    <source>
        <dbReference type="Pfam" id="PF25023"/>
    </source>
</evidence>
<dbReference type="PANTHER" id="PTHR32305:SF15">
    <property type="entry name" value="PROTEIN RHSA-RELATED"/>
    <property type="match status" value="1"/>
</dbReference>
<dbReference type="RefSeq" id="WP_160146111.1">
    <property type="nucleotide sequence ID" value="NZ_BIFQ01000001.1"/>
</dbReference>
<dbReference type="InterPro" id="IPR006530">
    <property type="entry name" value="YD"/>
</dbReference>
<feature type="domain" description="PLL-like beta propeller" evidence="4">
    <location>
        <begin position="92"/>
        <end position="232"/>
    </location>
</feature>
<dbReference type="EMBL" id="BIFQ01000001">
    <property type="protein sequence ID" value="GCE07760.1"/>
    <property type="molecule type" value="Genomic_DNA"/>
</dbReference>
<evidence type="ECO:0000259" key="2">
    <source>
        <dbReference type="Pfam" id="PF20148"/>
    </source>
</evidence>
<dbReference type="Pfam" id="PF25023">
    <property type="entry name" value="TEN_YD-shell"/>
    <property type="match status" value="1"/>
</dbReference>
<dbReference type="InterPro" id="IPR058502">
    <property type="entry name" value="PLL-like_beta-prop"/>
</dbReference>
<dbReference type="Pfam" id="PF26607">
    <property type="entry name" value="DUF8189"/>
    <property type="match status" value="1"/>
</dbReference>
<dbReference type="PANTHER" id="PTHR32305">
    <property type="match status" value="1"/>
</dbReference>
<name>A0A401ZTK2_9CHLR</name>
<feature type="domain" description="DUF6531" evidence="2">
    <location>
        <begin position="473"/>
        <end position="546"/>
    </location>
</feature>
<dbReference type="Pfam" id="PF20148">
    <property type="entry name" value="DUF6531"/>
    <property type="match status" value="1"/>
</dbReference>
<dbReference type="Gene3D" id="2.180.10.10">
    <property type="entry name" value="RHS repeat-associated core"/>
    <property type="match status" value="1"/>
</dbReference>
<dbReference type="InterPro" id="IPR050708">
    <property type="entry name" value="T6SS_VgrG/RHS"/>
</dbReference>
<dbReference type="SUPFAM" id="SSF89372">
    <property type="entry name" value="Fucose-specific lectin"/>
    <property type="match status" value="1"/>
</dbReference>
<evidence type="ECO:0008006" key="8">
    <source>
        <dbReference type="Google" id="ProtNLM"/>
    </source>
</evidence>
<evidence type="ECO:0000313" key="6">
    <source>
        <dbReference type="EMBL" id="GCE10126.1"/>
    </source>
</evidence>
<keyword evidence="7" id="KW-1185">Reference proteome</keyword>
<dbReference type="Gene3D" id="2.120.10.70">
    <property type="entry name" value="Fucose-specific lectin"/>
    <property type="match status" value="1"/>
</dbReference>
<dbReference type="InterPro" id="IPR056823">
    <property type="entry name" value="TEN-like_YD-shell"/>
</dbReference>
<dbReference type="AlphaFoldDB" id="A0A401ZTK2"/>
<reference evidence="6" key="2">
    <citation type="journal article" date="2019" name="Int. J. Syst. Evol. Microbiol.">
        <title>Tengunoibacter tsumagoiensis gen. nov., sp. nov., Dictyobacter kobayashii sp. nov., Dictyobacter alpinus sp. nov., and description of Dictyobacteraceae fam. nov. within the order Ktedonobacterales isolated from Tengu-no-mugimeshi, a soil-like granular mass of micro-organisms, and emended descriptions of the genera Ktedonobacter and Dictyobacter.</title>
        <authorList>
            <person name="Wang C."/>
            <person name="Zheng Y."/>
            <person name="Sakai Y."/>
            <person name="Toyoda A."/>
            <person name="Minakuchi Y."/>
            <person name="Abe K."/>
            <person name="Yokota A."/>
            <person name="Yabe S."/>
        </authorList>
    </citation>
    <scope>NUCLEOTIDE SEQUENCE</scope>
    <source>
        <strain evidence="6">S-27</strain>
    </source>
</reference>
<keyword evidence="1" id="KW-0677">Repeat</keyword>
<organism evidence="6 7">
    <name type="scientific">Dictyobacter aurantiacus</name>
    <dbReference type="NCBI Taxonomy" id="1936993"/>
    <lineage>
        <taxon>Bacteria</taxon>
        <taxon>Bacillati</taxon>
        <taxon>Chloroflexota</taxon>
        <taxon>Ktedonobacteria</taxon>
        <taxon>Ktedonobacterales</taxon>
        <taxon>Dictyobacteraceae</taxon>
        <taxon>Dictyobacter</taxon>
    </lineage>
</organism>
<evidence type="ECO:0000313" key="5">
    <source>
        <dbReference type="EMBL" id="GCE07760.1"/>
    </source>
</evidence>
<protein>
    <recommendedName>
        <fullName evidence="8">Type IV secretion protein Rhs</fullName>
    </recommendedName>
</protein>
<gene>
    <name evidence="5" type="ORF">KDAU_50890</name>
    <name evidence="6" type="ORF">KDAU_74550</name>
</gene>
<dbReference type="Proteomes" id="UP000287224">
    <property type="component" value="Unassembled WGS sequence"/>
</dbReference>
<dbReference type="InterPro" id="IPR045351">
    <property type="entry name" value="DUF6531"/>
</dbReference>
<dbReference type="OrthoDB" id="137105at2"/>
<sequence>MPKSRMSHPEAEQLRARCAAVVRLLWRGGLWLRIALAVIFTTLTALANLATLAPSAYAASLSSLQTNHAGLAQLPAEQRAVVNSNQPHLLPSSLTTIHSADNRLAVFAIGSDARIYTIAQVSGTASKGWNNQQAIGKPAPVALTGTLAATQDAAKNVVLVALGSDHQLYSLTQIQGTWGDWQLLGKPAADIASQPVLTLQKNGGLVLSVIGVDHVLYQNKQSATGSTWGGFTPITPQGTPALTSTPAVTETSDGSLVTVVVGTDHALYTLRSGATNWSQVAAPTGTSFSAVPVLQSDSQGALTLLVLSDTGKIYQSTGNLTTLTALGQAPKGSVSLQATLSNDGTRFLFAQDAKDNVFVWQGNATTWKQLNPTSQKVHGQVTLALTRAGEPEVLALNAQDQIQDSFLRVGSSAMHGASAKIAMATKTATAQSTTWRPFAQLTPAVASTTSALGQTSFYGYTSHPINNYVKLQVNEGSGNLVLTTNDLHIAGTGIDLSLGSIYNSQSNTWTTHGQNWSSNFGYSVNIIDNADGSETYTDPTGHPWTFTPGSNGWVSPPGMNADLVWHDATQQETLFFHQNGITYTFTSGSTYLQKITDKNNNSITFNYNATDNRLVDSVVDTQGRTTSFQYEADGDGQITQITDPSGRTVTYGYSGADLTTITDLNGKVTTFGYNASEQLTSITDPLNHTTTVAYNTGGQVATITDPTAQHGQTSFAYHASTDSACSGIVPSGQSALPCTVVTDANGHTTTVAYNTQFQPAYSKDALGHISSQKVDPATYNVTQYGDALNDLSTLTFSTDGYNNLSKSQDPTGATTSFAYNTAGTTPYYPSSSTDAQNNKRIIPMMVPGIC</sequence>
<accession>A0A401ZTK2</accession>
<feature type="domain" description="Teneurin-like YD-shell" evidence="3">
    <location>
        <begin position="580"/>
        <end position="715"/>
    </location>
</feature>
<comment type="caution">
    <text evidence="6">The sequence shown here is derived from an EMBL/GenBank/DDBJ whole genome shotgun (WGS) entry which is preliminary data.</text>
</comment>
<dbReference type="NCBIfam" id="TIGR01643">
    <property type="entry name" value="YD_repeat_2x"/>
    <property type="match status" value="3"/>
</dbReference>
<proteinExistence type="predicted"/>
<dbReference type="EMBL" id="BIFQ01000002">
    <property type="protein sequence ID" value="GCE10126.1"/>
    <property type="molecule type" value="Genomic_DNA"/>
</dbReference>
<evidence type="ECO:0000313" key="7">
    <source>
        <dbReference type="Proteomes" id="UP000287224"/>
    </source>
</evidence>